<dbReference type="PROSITE" id="PS01124">
    <property type="entry name" value="HTH_ARAC_FAMILY_2"/>
    <property type="match status" value="1"/>
</dbReference>
<dbReference type="eggNOG" id="COG2207">
    <property type="taxonomic scope" value="Bacteria"/>
</dbReference>
<proteinExistence type="predicted"/>
<dbReference type="InterPro" id="IPR020449">
    <property type="entry name" value="Tscrpt_reg_AraC-type_HTH"/>
</dbReference>
<keyword evidence="2" id="KW-0238">DNA-binding</keyword>
<keyword evidence="3" id="KW-0804">Transcription</keyword>
<dbReference type="PANTHER" id="PTHR43280">
    <property type="entry name" value="ARAC-FAMILY TRANSCRIPTIONAL REGULATOR"/>
    <property type="match status" value="1"/>
</dbReference>
<gene>
    <name evidence="5" type="ORF">GCWU000325_02510</name>
</gene>
<dbReference type="SUPFAM" id="SSF46689">
    <property type="entry name" value="Homeodomain-like"/>
    <property type="match status" value="1"/>
</dbReference>
<accession>C9LJU6</accession>
<dbReference type="STRING" id="626522.GCWU000325_02510"/>
<dbReference type="PRINTS" id="PR00032">
    <property type="entry name" value="HTHARAC"/>
</dbReference>
<protein>
    <submittedName>
        <fullName evidence="5">Transcriptional regulator, AraC family</fullName>
    </submittedName>
</protein>
<evidence type="ECO:0000256" key="2">
    <source>
        <dbReference type="ARBA" id="ARBA00023125"/>
    </source>
</evidence>
<evidence type="ECO:0000256" key="3">
    <source>
        <dbReference type="ARBA" id="ARBA00023163"/>
    </source>
</evidence>
<keyword evidence="6" id="KW-1185">Reference proteome</keyword>
<dbReference type="GO" id="GO:0043565">
    <property type="term" value="F:sequence-specific DNA binding"/>
    <property type="evidence" value="ECO:0007669"/>
    <property type="project" value="InterPro"/>
</dbReference>
<dbReference type="HOGENOM" id="CLU_000445_88_2_10"/>
<dbReference type="OrthoDB" id="1372329at2"/>
<dbReference type="AlphaFoldDB" id="C9LJU6"/>
<dbReference type="Gene3D" id="1.10.10.60">
    <property type="entry name" value="Homeodomain-like"/>
    <property type="match status" value="1"/>
</dbReference>
<organism evidence="5 6">
    <name type="scientific">Alloprevotella tannerae ATCC 51259</name>
    <dbReference type="NCBI Taxonomy" id="626522"/>
    <lineage>
        <taxon>Bacteria</taxon>
        <taxon>Pseudomonadati</taxon>
        <taxon>Bacteroidota</taxon>
        <taxon>Bacteroidia</taxon>
        <taxon>Bacteroidales</taxon>
        <taxon>Prevotellaceae</taxon>
        <taxon>Alloprevotella</taxon>
    </lineage>
</organism>
<dbReference type="Pfam" id="PF12833">
    <property type="entry name" value="HTH_18"/>
    <property type="match status" value="1"/>
</dbReference>
<name>C9LJU6_9BACT</name>
<comment type="caution">
    <text evidence="5">The sequence shown here is derived from an EMBL/GenBank/DDBJ whole genome shotgun (WGS) entry which is preliminary data.</text>
</comment>
<dbReference type="InterPro" id="IPR018060">
    <property type="entry name" value="HTH_AraC"/>
</dbReference>
<dbReference type="InterPro" id="IPR009057">
    <property type="entry name" value="Homeodomain-like_sf"/>
</dbReference>
<evidence type="ECO:0000313" key="6">
    <source>
        <dbReference type="Proteomes" id="UP000003460"/>
    </source>
</evidence>
<reference evidence="5" key="1">
    <citation type="submission" date="2009-09" db="EMBL/GenBank/DDBJ databases">
        <authorList>
            <person name="Weinstock G."/>
            <person name="Sodergren E."/>
            <person name="Clifton S."/>
            <person name="Fulton L."/>
            <person name="Fulton B."/>
            <person name="Courtney L."/>
            <person name="Fronick C."/>
            <person name="Harrison M."/>
            <person name="Strong C."/>
            <person name="Farmer C."/>
            <person name="Delahaunty K."/>
            <person name="Markovic C."/>
            <person name="Hall O."/>
            <person name="Minx P."/>
            <person name="Tomlinson C."/>
            <person name="Mitreva M."/>
            <person name="Nelson J."/>
            <person name="Hou S."/>
            <person name="Wollam A."/>
            <person name="Pepin K.H."/>
            <person name="Johnson M."/>
            <person name="Bhonagiri V."/>
            <person name="Nash W.E."/>
            <person name="Warren W."/>
            <person name="Chinwalla A."/>
            <person name="Mardis E.R."/>
            <person name="Wilson R.K."/>
        </authorList>
    </citation>
    <scope>NUCLEOTIDE SEQUENCE [LARGE SCALE GENOMIC DNA]</scope>
    <source>
        <strain evidence="5">ATCC 51259</strain>
    </source>
</reference>
<dbReference type="SMART" id="SM00342">
    <property type="entry name" value="HTH_ARAC"/>
    <property type="match status" value="1"/>
</dbReference>
<dbReference type="PANTHER" id="PTHR43280:SF32">
    <property type="entry name" value="TRANSCRIPTIONAL REGULATORY PROTEIN"/>
    <property type="match status" value="1"/>
</dbReference>
<keyword evidence="1" id="KW-0805">Transcription regulation</keyword>
<evidence type="ECO:0000259" key="4">
    <source>
        <dbReference type="PROSITE" id="PS01124"/>
    </source>
</evidence>
<evidence type="ECO:0000313" key="5">
    <source>
        <dbReference type="EMBL" id="EEX70468.1"/>
    </source>
</evidence>
<dbReference type="Proteomes" id="UP000003460">
    <property type="component" value="Unassembled WGS sequence"/>
</dbReference>
<evidence type="ECO:0000256" key="1">
    <source>
        <dbReference type="ARBA" id="ARBA00023015"/>
    </source>
</evidence>
<dbReference type="EMBL" id="ACIJ02000028">
    <property type="protein sequence ID" value="EEX70468.1"/>
    <property type="molecule type" value="Genomic_DNA"/>
</dbReference>
<feature type="domain" description="HTH araC/xylS-type" evidence="4">
    <location>
        <begin position="230"/>
        <end position="328"/>
    </location>
</feature>
<dbReference type="GO" id="GO:0003700">
    <property type="term" value="F:DNA-binding transcription factor activity"/>
    <property type="evidence" value="ECO:0007669"/>
    <property type="project" value="InterPro"/>
</dbReference>
<sequence>MVLRYTNVGKKRANSLLFIYLCGRNNTHAMNDKKPETLTIEQIRDRLSETVDNRQLPILADGVALLSRGRNLFGKAVEVQIPYRLPGVRLGVLMAGEADVMINLMSYHVEAPAAVFIGDNSIFQLQSIAPDSEVQGVFVDPALFNEIFSACPPATFNGQVRDFITPINQAAGEKINALIQTLTLTFAEGEYNRSVVHHLIAALAHVFSEIYEKQVGKQQSRRSHTRQLFDRFILLVNKYGSYQHNLAFYAAQLCITQPYLSRVVQQESGVYAKEWIDRAVITEAKVMLKHSNLPIAHIAEKLNFSNPSFFNKYFKRLAGVTPSAFRNS</sequence>